<dbReference type="Proteomes" id="UP000501939">
    <property type="component" value="Chromosome"/>
</dbReference>
<gene>
    <name evidence="2" type="ORF">G8D99_14270</name>
</gene>
<dbReference type="RefSeq" id="WP_166327013.1">
    <property type="nucleotide sequence ID" value="NZ_CP049916.1"/>
</dbReference>
<accession>A0A6G8S736</accession>
<feature type="coiled-coil region" evidence="1">
    <location>
        <begin position="30"/>
        <end position="57"/>
    </location>
</feature>
<reference evidence="2 3" key="1">
    <citation type="submission" date="2020-03" db="EMBL/GenBank/DDBJ databases">
        <authorList>
            <person name="Zhu W."/>
        </authorList>
    </citation>
    <scope>NUCLEOTIDE SEQUENCE [LARGE SCALE GENOMIC DNA]</scope>
    <source>
        <strain evidence="2 3">185</strain>
    </source>
</reference>
<organism evidence="2 3">
    <name type="scientific">Acinetobacter lanii</name>
    <dbReference type="NCBI Taxonomy" id="2715163"/>
    <lineage>
        <taxon>Bacteria</taxon>
        <taxon>Pseudomonadati</taxon>
        <taxon>Pseudomonadota</taxon>
        <taxon>Gammaproteobacteria</taxon>
        <taxon>Moraxellales</taxon>
        <taxon>Moraxellaceae</taxon>
        <taxon>Acinetobacter</taxon>
    </lineage>
</organism>
<proteinExistence type="predicted"/>
<dbReference type="KEGG" id="alj:G8D99_14270"/>
<evidence type="ECO:0000313" key="3">
    <source>
        <dbReference type="Proteomes" id="UP000501939"/>
    </source>
</evidence>
<keyword evidence="1" id="KW-0175">Coiled coil</keyword>
<evidence type="ECO:0000256" key="1">
    <source>
        <dbReference type="SAM" id="Coils"/>
    </source>
</evidence>
<dbReference type="AlphaFoldDB" id="A0A6G8S736"/>
<name>A0A6G8S736_9GAMM</name>
<evidence type="ECO:0000313" key="2">
    <source>
        <dbReference type="EMBL" id="QIO10056.1"/>
    </source>
</evidence>
<keyword evidence="3" id="KW-1185">Reference proteome</keyword>
<sequence>MKKILYVLAVLGLIWLVKLSYDSYIFSAQLTAIQDELHKSEQSIANLNDQLVAAQRQSNKSLPVNTTALTQAVPEKVVGIQPTVLIKQKIALVQFALEQQQFVYAVDQLNQLDLDIEQYDLADTLRQGLHQAVSKDKQMIQHYVTERTAHLSQLNNVLEQVDQSLINQKSQMQLNVGAPEQTHFWQKWFKIDVVDQTDSSLVNRRLILKEVQLRVLLSQQALLRGDFVAYQSMLNLIDIELQSLPDAYSQKLRQTIVQVKQKQLNPIPKLSSSAILE</sequence>
<dbReference type="EMBL" id="CP049916">
    <property type="protein sequence ID" value="QIO10056.1"/>
    <property type="molecule type" value="Genomic_DNA"/>
</dbReference>
<protein>
    <submittedName>
        <fullName evidence="2">Uncharacterized protein</fullName>
    </submittedName>
</protein>